<dbReference type="EMBL" id="KQ419470">
    <property type="protein sequence ID" value="KOF83480.1"/>
    <property type="molecule type" value="Genomic_DNA"/>
</dbReference>
<proteinExistence type="predicted"/>
<dbReference type="AlphaFoldDB" id="A0A0L8H3Y1"/>
<sequence length="82" mass="9822">MYDVHYAYTKDIYIFKTLIYVIKSLCKIIFKIIGCSEPRIHLLILPKSWRRNTAKHLKLLKFVVCDNIRCISLISRVSRFLF</sequence>
<accession>A0A0L8H3Y1</accession>
<evidence type="ECO:0000313" key="1">
    <source>
        <dbReference type="EMBL" id="KOF83480.1"/>
    </source>
</evidence>
<protein>
    <submittedName>
        <fullName evidence="1">Uncharacterized protein</fullName>
    </submittedName>
</protein>
<organism evidence="1">
    <name type="scientific">Octopus bimaculoides</name>
    <name type="common">California two-spotted octopus</name>
    <dbReference type="NCBI Taxonomy" id="37653"/>
    <lineage>
        <taxon>Eukaryota</taxon>
        <taxon>Metazoa</taxon>
        <taxon>Spiralia</taxon>
        <taxon>Lophotrochozoa</taxon>
        <taxon>Mollusca</taxon>
        <taxon>Cephalopoda</taxon>
        <taxon>Coleoidea</taxon>
        <taxon>Octopodiformes</taxon>
        <taxon>Octopoda</taxon>
        <taxon>Incirrata</taxon>
        <taxon>Octopodidae</taxon>
        <taxon>Octopus</taxon>
    </lineage>
</organism>
<name>A0A0L8H3Y1_OCTBM</name>
<reference evidence="1" key="1">
    <citation type="submission" date="2015-07" db="EMBL/GenBank/DDBJ databases">
        <title>MeaNS - Measles Nucleotide Surveillance Program.</title>
        <authorList>
            <person name="Tran T."/>
            <person name="Druce J."/>
        </authorList>
    </citation>
    <scope>NUCLEOTIDE SEQUENCE</scope>
    <source>
        <strain evidence="1">UCB-OBI-ISO-001</strain>
        <tissue evidence="1">Gonad</tissue>
    </source>
</reference>
<gene>
    <name evidence="1" type="ORF">OCBIM_22023741mg</name>
</gene>